<gene>
    <name evidence="1" type="ORF">METZ01_LOCUS381096</name>
</gene>
<dbReference type="EMBL" id="UINC01140859">
    <property type="protein sequence ID" value="SVD28242.1"/>
    <property type="molecule type" value="Genomic_DNA"/>
</dbReference>
<feature type="non-terminal residue" evidence="1">
    <location>
        <position position="1"/>
    </location>
</feature>
<reference evidence="1" key="1">
    <citation type="submission" date="2018-05" db="EMBL/GenBank/DDBJ databases">
        <authorList>
            <person name="Lanie J.A."/>
            <person name="Ng W.-L."/>
            <person name="Kazmierczak K.M."/>
            <person name="Andrzejewski T.M."/>
            <person name="Davidsen T.M."/>
            <person name="Wayne K.J."/>
            <person name="Tettelin H."/>
            <person name="Glass J.I."/>
            <person name="Rusch D."/>
            <person name="Podicherti R."/>
            <person name="Tsui H.-C.T."/>
            <person name="Winkler M.E."/>
        </authorList>
    </citation>
    <scope>NUCLEOTIDE SEQUENCE</scope>
</reference>
<accession>A0A382U2P8</accession>
<proteinExistence type="predicted"/>
<organism evidence="1">
    <name type="scientific">marine metagenome</name>
    <dbReference type="NCBI Taxonomy" id="408172"/>
    <lineage>
        <taxon>unclassified sequences</taxon>
        <taxon>metagenomes</taxon>
        <taxon>ecological metagenomes</taxon>
    </lineage>
</organism>
<sequence length="23" mass="2633">VNLFDGEQLSPEFRAINPVNHVH</sequence>
<evidence type="ECO:0000313" key="1">
    <source>
        <dbReference type="EMBL" id="SVD28242.1"/>
    </source>
</evidence>
<dbReference type="AlphaFoldDB" id="A0A382U2P8"/>
<protein>
    <submittedName>
        <fullName evidence="1">Uncharacterized protein</fullName>
    </submittedName>
</protein>
<name>A0A382U2P8_9ZZZZ</name>